<reference evidence="1" key="1">
    <citation type="submission" date="2018-05" db="EMBL/GenBank/DDBJ databases">
        <title>Draft genome of Mucuna pruriens seed.</title>
        <authorList>
            <person name="Nnadi N.E."/>
            <person name="Vos R."/>
            <person name="Hasami M.H."/>
            <person name="Devisetty U.K."/>
            <person name="Aguiy J.C."/>
        </authorList>
    </citation>
    <scope>NUCLEOTIDE SEQUENCE [LARGE SCALE GENOMIC DNA]</scope>
    <source>
        <strain evidence="1">JCA_2017</strain>
    </source>
</reference>
<accession>A0A371GE13</accession>
<protein>
    <submittedName>
        <fullName evidence="1">Uncharacterized protein</fullName>
    </submittedName>
</protein>
<comment type="caution">
    <text evidence="1">The sequence shown here is derived from an EMBL/GenBank/DDBJ whole genome shotgun (WGS) entry which is preliminary data.</text>
</comment>
<evidence type="ECO:0000313" key="1">
    <source>
        <dbReference type="EMBL" id="RDX88795.1"/>
    </source>
</evidence>
<dbReference type="AlphaFoldDB" id="A0A371GE13"/>
<keyword evidence="2" id="KW-1185">Reference proteome</keyword>
<dbReference type="Proteomes" id="UP000257109">
    <property type="component" value="Unassembled WGS sequence"/>
</dbReference>
<dbReference type="EMBL" id="QJKJ01005839">
    <property type="protein sequence ID" value="RDX88795.1"/>
    <property type="molecule type" value="Genomic_DNA"/>
</dbReference>
<sequence length="97" mass="11462">MATPFSLFPSSKGMRTHNFYFSSTPSRHRLRQHSSNMDIHKIIFHIFTPPHGPFCVISHIIKQKFDESWPSWKKVQFTLFVQFQLNIIAGTYHRSKV</sequence>
<feature type="non-terminal residue" evidence="1">
    <location>
        <position position="1"/>
    </location>
</feature>
<organism evidence="1 2">
    <name type="scientific">Mucuna pruriens</name>
    <name type="common">Velvet bean</name>
    <name type="synonym">Dolichos pruriens</name>
    <dbReference type="NCBI Taxonomy" id="157652"/>
    <lineage>
        <taxon>Eukaryota</taxon>
        <taxon>Viridiplantae</taxon>
        <taxon>Streptophyta</taxon>
        <taxon>Embryophyta</taxon>
        <taxon>Tracheophyta</taxon>
        <taxon>Spermatophyta</taxon>
        <taxon>Magnoliopsida</taxon>
        <taxon>eudicotyledons</taxon>
        <taxon>Gunneridae</taxon>
        <taxon>Pentapetalae</taxon>
        <taxon>rosids</taxon>
        <taxon>fabids</taxon>
        <taxon>Fabales</taxon>
        <taxon>Fabaceae</taxon>
        <taxon>Papilionoideae</taxon>
        <taxon>50 kb inversion clade</taxon>
        <taxon>NPAAA clade</taxon>
        <taxon>indigoferoid/millettioid clade</taxon>
        <taxon>Phaseoleae</taxon>
        <taxon>Mucuna</taxon>
    </lineage>
</organism>
<proteinExistence type="predicted"/>
<evidence type="ECO:0000313" key="2">
    <source>
        <dbReference type="Proteomes" id="UP000257109"/>
    </source>
</evidence>
<dbReference type="OrthoDB" id="1435581at2759"/>
<gene>
    <name evidence="1" type="ORF">CR513_29561</name>
</gene>
<name>A0A371GE13_MUCPR</name>